<accession>A0A8S0TKH9</accession>
<feature type="compositionally biased region" description="Basic and acidic residues" evidence="1">
    <location>
        <begin position="155"/>
        <end position="164"/>
    </location>
</feature>
<feature type="compositionally biased region" description="Polar residues" evidence="1">
    <location>
        <begin position="172"/>
        <end position="185"/>
    </location>
</feature>
<evidence type="ECO:0000313" key="3">
    <source>
        <dbReference type="Proteomes" id="UP000594638"/>
    </source>
</evidence>
<organism evidence="2 3">
    <name type="scientific">Olea europaea subsp. europaea</name>
    <dbReference type="NCBI Taxonomy" id="158383"/>
    <lineage>
        <taxon>Eukaryota</taxon>
        <taxon>Viridiplantae</taxon>
        <taxon>Streptophyta</taxon>
        <taxon>Embryophyta</taxon>
        <taxon>Tracheophyta</taxon>
        <taxon>Spermatophyta</taxon>
        <taxon>Magnoliopsida</taxon>
        <taxon>eudicotyledons</taxon>
        <taxon>Gunneridae</taxon>
        <taxon>Pentapetalae</taxon>
        <taxon>asterids</taxon>
        <taxon>lamiids</taxon>
        <taxon>Lamiales</taxon>
        <taxon>Oleaceae</taxon>
        <taxon>Oleeae</taxon>
        <taxon>Olea</taxon>
    </lineage>
</organism>
<evidence type="ECO:0000256" key="1">
    <source>
        <dbReference type="SAM" id="MobiDB-lite"/>
    </source>
</evidence>
<comment type="caution">
    <text evidence="2">The sequence shown here is derived from an EMBL/GenBank/DDBJ whole genome shotgun (WGS) entry which is preliminary data.</text>
</comment>
<keyword evidence="3" id="KW-1185">Reference proteome</keyword>
<dbReference type="EMBL" id="CACTIH010007260">
    <property type="protein sequence ID" value="CAA3006430.1"/>
    <property type="molecule type" value="Genomic_DNA"/>
</dbReference>
<gene>
    <name evidence="2" type="ORF">OLEA9_A061222</name>
</gene>
<feature type="region of interest" description="Disordered" evidence="1">
    <location>
        <begin position="141"/>
        <end position="188"/>
    </location>
</feature>
<name>A0A8S0TKH9_OLEEU</name>
<feature type="region of interest" description="Disordered" evidence="1">
    <location>
        <begin position="101"/>
        <end position="126"/>
    </location>
</feature>
<dbReference type="AlphaFoldDB" id="A0A8S0TKH9"/>
<dbReference type="Gramene" id="OE9A061222T1">
    <property type="protein sequence ID" value="OE9A061222C1"/>
    <property type="gene ID" value="OE9A061222"/>
</dbReference>
<sequence length="413" mass="45759">MMMIAAHHRPDLRLIMGGSGGVSGCSLNKWPGWASFARTHADARTARLPREGVGRILSLRTCQAGGLTRLLANRAVARPAARLPSGTTCWLAADLPSRSSPRRRLVSKRCPRDAGREGGALTRQNPEILESDSRLRNRAYGHASQNERLPPVRRSVPDVKPLEYRRRRLAQGSESGNETNESGQLKSIPARELESVKRRDVRGTIVVAQHFPCEKTRLNTTLAIALPPAEDLWQASDRIKRESAEQSRGAEQCECTNQMWPVQATTMSLERASERVPNNRPASERKSSSRAGKLAALTFFHPLWPRPTVRGKETMRRLSALGLERRRRRATCAFRSMTGGGGGGGRFLAGEQSNWWHAKPRRGQIRRGELEVRDQYRGGHLSAVQIALHLAGLQSKCSPGFTWHGAPAEPLRA</sequence>
<reference evidence="2 3" key="1">
    <citation type="submission" date="2019-12" db="EMBL/GenBank/DDBJ databases">
        <authorList>
            <person name="Alioto T."/>
            <person name="Alioto T."/>
            <person name="Gomez Garrido J."/>
        </authorList>
    </citation>
    <scope>NUCLEOTIDE SEQUENCE [LARGE SCALE GENOMIC DNA]</scope>
</reference>
<proteinExistence type="predicted"/>
<evidence type="ECO:0000313" key="2">
    <source>
        <dbReference type="EMBL" id="CAA3006430.1"/>
    </source>
</evidence>
<dbReference type="Proteomes" id="UP000594638">
    <property type="component" value="Unassembled WGS sequence"/>
</dbReference>
<feature type="region of interest" description="Disordered" evidence="1">
    <location>
        <begin position="271"/>
        <end position="290"/>
    </location>
</feature>
<protein>
    <submittedName>
        <fullName evidence="2">Uncharacterized protein</fullName>
    </submittedName>
</protein>